<keyword evidence="3 5" id="KW-1133">Transmembrane helix</keyword>
<comment type="subcellular location">
    <subcellularLocation>
        <location evidence="1">Membrane</location>
        <topology evidence="1">Multi-pass membrane protein</topology>
    </subcellularLocation>
</comment>
<gene>
    <name evidence="7" type="ORF">SAMN05216296_0897</name>
</gene>
<dbReference type="STRING" id="364197.SAMN05216296_0897"/>
<evidence type="ECO:0000256" key="3">
    <source>
        <dbReference type="ARBA" id="ARBA00022989"/>
    </source>
</evidence>
<feature type="transmembrane region" description="Helical" evidence="5">
    <location>
        <begin position="214"/>
        <end position="231"/>
    </location>
</feature>
<dbReference type="GO" id="GO:0016020">
    <property type="term" value="C:membrane"/>
    <property type="evidence" value="ECO:0007669"/>
    <property type="project" value="UniProtKB-SubCell"/>
</dbReference>
<dbReference type="PANTHER" id="PTHR37422">
    <property type="entry name" value="TEICHURONIC ACID BIOSYNTHESIS PROTEIN TUAE"/>
    <property type="match status" value="1"/>
</dbReference>
<feature type="transmembrane region" description="Helical" evidence="5">
    <location>
        <begin position="125"/>
        <end position="145"/>
    </location>
</feature>
<accession>A0A1H2ELN4</accession>
<dbReference type="RefSeq" id="WP_090193283.1">
    <property type="nucleotide sequence ID" value="NZ_LT629785.1"/>
</dbReference>
<feature type="domain" description="O-antigen ligase-related" evidence="6">
    <location>
        <begin position="218"/>
        <end position="371"/>
    </location>
</feature>
<feature type="transmembrane region" description="Helical" evidence="5">
    <location>
        <begin position="422"/>
        <end position="440"/>
    </location>
</feature>
<feature type="transmembrane region" description="Helical" evidence="5">
    <location>
        <begin position="237"/>
        <end position="253"/>
    </location>
</feature>
<evidence type="ECO:0000313" key="7">
    <source>
        <dbReference type="EMBL" id="SDT96026.1"/>
    </source>
</evidence>
<feature type="transmembrane region" description="Helical" evidence="5">
    <location>
        <begin position="7"/>
        <end position="27"/>
    </location>
</feature>
<reference evidence="8" key="1">
    <citation type="submission" date="2016-10" db="EMBL/GenBank/DDBJ databases">
        <authorList>
            <person name="Varghese N."/>
            <person name="Submissions S."/>
        </authorList>
    </citation>
    <scope>NUCLEOTIDE SEQUENCE [LARGE SCALE GENOMIC DNA]</scope>
    <source>
        <strain evidence="8">DSM 17875</strain>
    </source>
</reference>
<evidence type="ECO:0000256" key="5">
    <source>
        <dbReference type="SAM" id="Phobius"/>
    </source>
</evidence>
<proteinExistence type="predicted"/>
<feature type="transmembrane region" description="Helical" evidence="5">
    <location>
        <begin position="99"/>
        <end position="118"/>
    </location>
</feature>
<dbReference type="OrthoDB" id="9783389at2"/>
<feature type="transmembrane region" description="Helical" evidence="5">
    <location>
        <begin position="73"/>
        <end position="93"/>
    </location>
</feature>
<dbReference type="EMBL" id="LT629785">
    <property type="protein sequence ID" value="SDT96026.1"/>
    <property type="molecule type" value="Genomic_DNA"/>
</dbReference>
<keyword evidence="4 5" id="KW-0472">Membrane</keyword>
<dbReference type="GO" id="GO:0016874">
    <property type="term" value="F:ligase activity"/>
    <property type="evidence" value="ECO:0007669"/>
    <property type="project" value="UniProtKB-KW"/>
</dbReference>
<dbReference type="AlphaFoldDB" id="A0A1H2ELN4"/>
<protein>
    <submittedName>
        <fullName evidence="7">O-antigen ligase</fullName>
    </submittedName>
</protein>
<feature type="transmembrane region" description="Helical" evidence="5">
    <location>
        <begin position="365"/>
        <end position="385"/>
    </location>
</feature>
<keyword evidence="7" id="KW-0436">Ligase</keyword>
<dbReference type="InterPro" id="IPR007016">
    <property type="entry name" value="O-antigen_ligase-rel_domated"/>
</dbReference>
<feature type="transmembrane region" description="Helical" evidence="5">
    <location>
        <begin position="397"/>
        <end position="416"/>
    </location>
</feature>
<keyword evidence="8" id="KW-1185">Reference proteome</keyword>
<sequence>MPQPSSLAERFLVAGLLLLLLWLPLPLGSNRDWAIGVLLLGIGVLGLGWAWARWRGLLGHHSQNTLKAARPMVLLLLAAQLWVAVQWLGGLSVDSGATFQSLLLGLGYCLLFMLCVSLCHTRKRLSLLLGTLVVSGTLQAFWGSFMTLSGTEWLLVGPKTSGVGVASGTFINRNHLAGYLEMTLACGIGLMLALRDGRPFSWVNLLELLLGPKARLRLALVVMVIALVLTRSRTGNSAFFISLLLTGGLFVLIEKQHRLRNSLILGSIILIDVLIISQYFGLEQLKDRLVNTQLRDVVVEGVVVQKSTEDRPDVFAYAYPLLLEKPLTGQGAGSFEAAFPKYPGADIRLRFDHAHNDYLQFGIEYGLLGSLPLAAFMLLALWHALRALWQRQSVYRSGVGFGAAMGIIALLIHSGTDFNLQIPANAATLIILCAIAVLAGSHSHPHKRHHARETGVKTVGTATAVGEAASVGAATRRDKASANQSI</sequence>
<feature type="transmembrane region" description="Helical" evidence="5">
    <location>
        <begin position="176"/>
        <end position="194"/>
    </location>
</feature>
<organism evidence="7 8">
    <name type="scientific">Pseudomonas pohangensis</name>
    <dbReference type="NCBI Taxonomy" id="364197"/>
    <lineage>
        <taxon>Bacteria</taxon>
        <taxon>Pseudomonadati</taxon>
        <taxon>Pseudomonadota</taxon>
        <taxon>Gammaproteobacteria</taxon>
        <taxon>Pseudomonadales</taxon>
        <taxon>Pseudomonadaceae</taxon>
        <taxon>Pseudomonas</taxon>
    </lineage>
</organism>
<dbReference type="Pfam" id="PF04932">
    <property type="entry name" value="Wzy_C"/>
    <property type="match status" value="1"/>
</dbReference>
<keyword evidence="2 5" id="KW-0812">Transmembrane</keyword>
<evidence type="ECO:0000259" key="6">
    <source>
        <dbReference type="Pfam" id="PF04932"/>
    </source>
</evidence>
<evidence type="ECO:0000256" key="2">
    <source>
        <dbReference type="ARBA" id="ARBA00022692"/>
    </source>
</evidence>
<dbReference type="InterPro" id="IPR051533">
    <property type="entry name" value="WaaL-like"/>
</dbReference>
<feature type="transmembrane region" description="Helical" evidence="5">
    <location>
        <begin position="262"/>
        <end position="281"/>
    </location>
</feature>
<evidence type="ECO:0000256" key="1">
    <source>
        <dbReference type="ARBA" id="ARBA00004141"/>
    </source>
</evidence>
<name>A0A1H2ELN4_9PSED</name>
<dbReference type="Proteomes" id="UP000243232">
    <property type="component" value="Chromosome I"/>
</dbReference>
<dbReference type="PANTHER" id="PTHR37422:SF13">
    <property type="entry name" value="LIPOPOLYSACCHARIDE BIOSYNTHESIS PROTEIN PA4999-RELATED"/>
    <property type="match status" value="1"/>
</dbReference>
<evidence type="ECO:0000313" key="8">
    <source>
        <dbReference type="Proteomes" id="UP000243232"/>
    </source>
</evidence>
<feature type="transmembrane region" description="Helical" evidence="5">
    <location>
        <begin position="33"/>
        <end position="52"/>
    </location>
</feature>
<evidence type="ECO:0000256" key="4">
    <source>
        <dbReference type="ARBA" id="ARBA00023136"/>
    </source>
</evidence>